<evidence type="ECO:0000313" key="1">
    <source>
        <dbReference type="EMBL" id="SPD74422.1"/>
    </source>
</evidence>
<dbReference type="SUPFAM" id="SSF52172">
    <property type="entry name" value="CheY-like"/>
    <property type="match status" value="1"/>
</dbReference>
<protein>
    <recommendedName>
        <fullName evidence="2">Response regulatory domain-containing protein</fullName>
    </recommendedName>
</protein>
<dbReference type="AlphaFoldDB" id="A0A445MYG7"/>
<name>A0A445MYG7_9BACT</name>
<reference evidence="1" key="1">
    <citation type="submission" date="2018-01" db="EMBL/GenBank/DDBJ databases">
        <authorList>
            <person name="Regsiter A."/>
            <person name="William W."/>
        </authorList>
    </citation>
    <scope>NUCLEOTIDE SEQUENCE</scope>
    <source>
        <strain evidence="1">TRIP AH-1</strain>
    </source>
</reference>
<evidence type="ECO:0008006" key="2">
    <source>
        <dbReference type="Google" id="ProtNLM"/>
    </source>
</evidence>
<dbReference type="InterPro" id="IPR011006">
    <property type="entry name" value="CheY-like_superfamily"/>
</dbReference>
<proteinExistence type="predicted"/>
<accession>A0A445MYG7</accession>
<organism evidence="1">
    <name type="scientific">uncultured Desulfobacterium sp</name>
    <dbReference type="NCBI Taxonomy" id="201089"/>
    <lineage>
        <taxon>Bacteria</taxon>
        <taxon>Pseudomonadati</taxon>
        <taxon>Thermodesulfobacteriota</taxon>
        <taxon>Desulfobacteria</taxon>
        <taxon>Desulfobacterales</taxon>
        <taxon>Desulfobacteriaceae</taxon>
        <taxon>Desulfobacterium</taxon>
        <taxon>environmental samples</taxon>
    </lineage>
</organism>
<dbReference type="EMBL" id="OJIN01000146">
    <property type="protein sequence ID" value="SPD74422.1"/>
    <property type="molecule type" value="Genomic_DNA"/>
</dbReference>
<gene>
    <name evidence="1" type="ORF">PITCH_A230108</name>
</gene>
<sequence>MLKLLFIEDEPSAVEPVVNLLKREQTDIQCEVTLFADAESRVVTLRPDIVILDLLVGGATPEPESAGLGTRDFIWNQHFCPLVIYSARPDIHDEKYEPHPFVKSIQKGKDSPRKVMDALGELRPQVEALTEAEEHVRQSFSCAMRDVAPYAFEAFTDAAQRTETIKRSGRRRLAALMDGLSRDATMLASWEQYLCPPVSSDIKLGDVLRKADGKWDDPSSFRVALTPSCDLVASNGRVPKVDRVLAAKCCSMRVGLDLTSLKGMGLTKLKDRLPGTMLSHGYFEATIPFPCLKGRIPTMAADLRDLEFISVGDIGVENRPFLRVASIDSPFREMVAWAYLHTACRPGLPDRDFNSWRDEIMSTLGNNVATNRHESC</sequence>